<keyword evidence="5" id="KW-0998">Cell outer membrane</keyword>
<evidence type="ECO:0000256" key="5">
    <source>
        <dbReference type="ARBA" id="ARBA00023237"/>
    </source>
</evidence>
<feature type="domain" description="SusD-like N-terminal" evidence="8">
    <location>
        <begin position="93"/>
        <end position="217"/>
    </location>
</feature>
<dbReference type="PROSITE" id="PS51257">
    <property type="entry name" value="PROKAR_LIPOPROTEIN"/>
    <property type="match status" value="1"/>
</dbReference>
<dbReference type="InterPro" id="IPR033985">
    <property type="entry name" value="SusD-like_N"/>
</dbReference>
<evidence type="ECO:0000256" key="4">
    <source>
        <dbReference type="ARBA" id="ARBA00023136"/>
    </source>
</evidence>
<name>A0A1I7NCC6_9BACT</name>
<evidence type="ECO:0000256" key="3">
    <source>
        <dbReference type="ARBA" id="ARBA00022729"/>
    </source>
</evidence>
<dbReference type="InterPro" id="IPR011990">
    <property type="entry name" value="TPR-like_helical_dom_sf"/>
</dbReference>
<feature type="domain" description="RagB/SusD" evidence="7">
    <location>
        <begin position="343"/>
        <end position="528"/>
    </location>
</feature>
<dbReference type="AlphaFoldDB" id="A0A1I7NCC6"/>
<keyword evidence="3 6" id="KW-0732">Signal</keyword>
<dbReference type="STRING" id="1393122.SAMN05660895_1270"/>
<feature type="signal peptide" evidence="6">
    <location>
        <begin position="1"/>
        <end position="19"/>
    </location>
</feature>
<reference evidence="10" key="1">
    <citation type="submission" date="2016-10" db="EMBL/GenBank/DDBJ databases">
        <authorList>
            <person name="Varghese N."/>
            <person name="Submissions S."/>
        </authorList>
    </citation>
    <scope>NUCLEOTIDE SEQUENCE [LARGE SCALE GENOMIC DNA]</scope>
    <source>
        <strain evidence="10">DSM 14807</strain>
    </source>
</reference>
<proteinExistence type="inferred from homology"/>
<dbReference type="Proteomes" id="UP000199537">
    <property type="component" value="Unassembled WGS sequence"/>
</dbReference>
<keyword evidence="10" id="KW-1185">Reference proteome</keyword>
<dbReference type="Pfam" id="PF07980">
    <property type="entry name" value="SusD_RagB"/>
    <property type="match status" value="1"/>
</dbReference>
<dbReference type="Pfam" id="PF14322">
    <property type="entry name" value="SusD-like_3"/>
    <property type="match status" value="1"/>
</dbReference>
<evidence type="ECO:0000259" key="8">
    <source>
        <dbReference type="Pfam" id="PF14322"/>
    </source>
</evidence>
<evidence type="ECO:0000256" key="6">
    <source>
        <dbReference type="SAM" id="SignalP"/>
    </source>
</evidence>
<evidence type="ECO:0000256" key="2">
    <source>
        <dbReference type="ARBA" id="ARBA00006275"/>
    </source>
</evidence>
<dbReference type="RefSeq" id="WP_092460940.1">
    <property type="nucleotide sequence ID" value="NZ_FPCJ01000001.1"/>
</dbReference>
<comment type="similarity">
    <text evidence="2">Belongs to the SusD family.</text>
</comment>
<dbReference type="GO" id="GO:0009279">
    <property type="term" value="C:cell outer membrane"/>
    <property type="evidence" value="ECO:0007669"/>
    <property type="project" value="UniProtKB-SubCell"/>
</dbReference>
<dbReference type="InterPro" id="IPR012944">
    <property type="entry name" value="SusD_RagB_dom"/>
</dbReference>
<dbReference type="SUPFAM" id="SSF48452">
    <property type="entry name" value="TPR-like"/>
    <property type="match status" value="1"/>
</dbReference>
<dbReference type="EMBL" id="FPCJ01000001">
    <property type="protein sequence ID" value="SFV32196.1"/>
    <property type="molecule type" value="Genomic_DNA"/>
</dbReference>
<keyword evidence="4" id="KW-0472">Membrane</keyword>
<organism evidence="9 10">
    <name type="scientific">Thermoflavifilum thermophilum</name>
    <dbReference type="NCBI Taxonomy" id="1393122"/>
    <lineage>
        <taxon>Bacteria</taxon>
        <taxon>Pseudomonadati</taxon>
        <taxon>Bacteroidota</taxon>
        <taxon>Chitinophagia</taxon>
        <taxon>Chitinophagales</taxon>
        <taxon>Chitinophagaceae</taxon>
        <taxon>Thermoflavifilum</taxon>
    </lineage>
</organism>
<comment type="subcellular location">
    <subcellularLocation>
        <location evidence="1">Cell outer membrane</location>
    </subcellularLocation>
</comment>
<accession>A0A1I7NCC6</accession>
<gene>
    <name evidence="9" type="ORF">SAMN05660895_1270</name>
</gene>
<feature type="chain" id="PRO_5011471121" evidence="6">
    <location>
        <begin position="20"/>
        <end position="542"/>
    </location>
</feature>
<evidence type="ECO:0000313" key="9">
    <source>
        <dbReference type="EMBL" id="SFV32196.1"/>
    </source>
</evidence>
<evidence type="ECO:0000256" key="1">
    <source>
        <dbReference type="ARBA" id="ARBA00004442"/>
    </source>
</evidence>
<dbReference type="Gene3D" id="1.25.40.390">
    <property type="match status" value="1"/>
</dbReference>
<sequence length="542" mass="61125">MKKIFHLLSSIILIAVLSASCKKSFLDRPPIDQLTTGNFYNNDDEVLAATTALYNIVWFDYNDKAFLAFGEARGGNLQSNDRTPYIQFAVSATDQSTLLPGYKSFYKIISQSNLIMQNVYNSKGNISEAVRNEALGECHFMRGLAYYYLVSNWGAVPIIYDNLAQLNDSVHRNTIESVWQFIIRDFQYAVKYLPYQAAGQGRITKWSAEGMLAKMYLTLAGYGRTEGNRNQTYLDSAKILAGDVIHNSGMTLFPSYYGLFVSANNNSAHNNPESLFSLEWMPFSQPWGVNNSFQAYVAFEPKLTETGDGWGAAQGVSADVVRYYMAHPEDSLRRKATCMFDGDYYPDLETDNGGLHYTVTSISNIKKYVIGSPKDNNGNGAFMAAYINTYMLRLAEVYLIYAEAILGNNASTSDPEALKYFNAVRQRAGLSPKSVITFDDIFQEKRAETIMEGEAWYDILRWYYFAPQKAMAYVANQDRGSYTIQYISGTSNPRQYNVTYSPAHYSFDASTVYLPYPEQELINAPSLNDPPVPFDFSKLPNY</sequence>
<protein>
    <submittedName>
        <fullName evidence="9">Starch-binding associating with outer membrane</fullName>
    </submittedName>
</protein>
<dbReference type="OrthoDB" id="5694214at2"/>
<evidence type="ECO:0000259" key="7">
    <source>
        <dbReference type="Pfam" id="PF07980"/>
    </source>
</evidence>
<evidence type="ECO:0000313" key="10">
    <source>
        <dbReference type="Proteomes" id="UP000199537"/>
    </source>
</evidence>